<dbReference type="Pfam" id="PF00109">
    <property type="entry name" value="ketoacyl-synt"/>
    <property type="match status" value="1"/>
</dbReference>
<dbReference type="Pfam" id="PF00698">
    <property type="entry name" value="Acyl_transf_1"/>
    <property type="match status" value="1"/>
</dbReference>
<dbReference type="FunFam" id="3.40.47.10:FF:000019">
    <property type="entry name" value="Polyketide synthase type I"/>
    <property type="match status" value="1"/>
</dbReference>
<dbReference type="FunFam" id="3.40.366.10:FF:000002">
    <property type="entry name" value="Probable polyketide synthase 2"/>
    <property type="match status" value="1"/>
</dbReference>
<dbReference type="InterPro" id="IPR057326">
    <property type="entry name" value="KR_dom"/>
</dbReference>
<dbReference type="InterPro" id="IPR016039">
    <property type="entry name" value="Thiolase-like"/>
</dbReference>
<organism evidence="10 11">
    <name type="scientific">Streptomyces hoynatensis</name>
    <dbReference type="NCBI Taxonomy" id="1141874"/>
    <lineage>
        <taxon>Bacteria</taxon>
        <taxon>Bacillati</taxon>
        <taxon>Actinomycetota</taxon>
        <taxon>Actinomycetes</taxon>
        <taxon>Kitasatosporales</taxon>
        <taxon>Streptomycetaceae</taxon>
        <taxon>Streptomyces</taxon>
    </lineage>
</organism>
<dbReference type="InterPro" id="IPR050091">
    <property type="entry name" value="PKS_NRPS_Biosynth_Enz"/>
</dbReference>
<dbReference type="SMART" id="SM00822">
    <property type="entry name" value="PKS_KR"/>
    <property type="match status" value="1"/>
</dbReference>
<dbReference type="Gene3D" id="6.10.140.1830">
    <property type="match status" value="1"/>
</dbReference>
<dbReference type="GO" id="GO:0004312">
    <property type="term" value="F:fatty acid synthase activity"/>
    <property type="evidence" value="ECO:0007669"/>
    <property type="project" value="TreeGrafter"/>
</dbReference>
<dbReference type="Gene3D" id="3.40.366.10">
    <property type="entry name" value="Malonyl-Coenzyme A Acyl Carrier Protein, domain 2"/>
    <property type="match status" value="1"/>
</dbReference>
<name>A0A3A9YM51_9ACTN</name>
<dbReference type="InterPro" id="IPR014030">
    <property type="entry name" value="Ketoacyl_synth_N"/>
</dbReference>
<evidence type="ECO:0000256" key="7">
    <source>
        <dbReference type="ARBA" id="ARBA00023315"/>
    </source>
</evidence>
<dbReference type="EMBL" id="RBAL01000026">
    <property type="protein sequence ID" value="RKN37302.1"/>
    <property type="molecule type" value="Genomic_DNA"/>
</dbReference>
<dbReference type="InterPro" id="IPR014043">
    <property type="entry name" value="Acyl_transferase_dom"/>
</dbReference>
<evidence type="ECO:0000259" key="8">
    <source>
        <dbReference type="PROSITE" id="PS50075"/>
    </source>
</evidence>
<sequence length="1550" mass="161788">MTNETDQPSEQKLVDYLKWVTADLHRTRQRLREVEAELREPIAIVSLGCRYPGGVRSAEDLWELVVGEVATAGEFPADRGWDLDELYDPEPGKPGKMYARQGSFLYDAAEFDPGFFGISPREALAMDPQQRLLLETAWETLERAGIDPASLRGSRTGVFTGVMYGDYGSRLHSVPEDLEGFLGNGSAGSVATGRVSYTFGFEGPAVTVDTACSSSLVALHLASRALRAGECSLALAGGVTVLSTPGVFTEFSRQRGLSPDGLCRSFAGGADGTGWGEGVGLVLLERLSDARRNGHPVLAVLRGSAVNQDGASNGLTAPNGPSQQRVILAALEDAGLTADQVDAVEGHGTATTLGDPIEAQALLATYGQDRPEDRPLWLGSLKSNIGHTQAAAGVGGVIKMVMALRNGVLPKTLHIDEPTPHVDWTAGAVELLTEARTWPDTGHPRRAAVSSFGVSGTNAHLIIEQAPEEEPAEAEAAAGLPSAGARAAVPWVLSGRTPEGLRAQARNLRARLLTGPEADPMAVGWALATTRGAFEHRAAVVATDPGDLLAGLRAIEDGEALPQVVRGTTLPGKVAFVFSGQGSQRPGMGRDLYDTYPVFATALDETCAALDPHLDRPLKSLMFAEEGTEEAGLLNQTRYTQPALFALEVALYRLLTHHGITPDYLTGHSLGELTAAHVAGVLTLNDAATLITTRARLMQAATPGGTMIAINTPHEEITPHLAETHGTVTLAAINSPTTTVIAGDTEPTRAIARHFADHGIRTRELTVSHAFHSPHMDPILDQFHATATTLTYHPPTIPVISNTTGNLATTEQLTDPAYWTHHIRNTVHYAQGITTLHTHDTTTYLELGPDASLTHLTRETLAAAGGPESGAFPVLRRDQAEGVAYPAALARLHVQGTRPDWARLLHRPAVPVPLPTYPFRREAYWLHDAPAPGGPEAAAPEEAEFWEAVEREDPELLVRALDLDREPSLDAVLPALAARRRSRAWRYRPVWRQVPAPAGVPDGVWLVLVPAAAEGEAGAGGEAAAGAVAALAERGARPVVLPVDEGREGGVRPAELAAALREAVAAEGPVSGVLSLCGATAADALREALPEAGLGKAEVWLATRGAVAVDRTERPAVPERARLWDLGGAAGAERPRGWAHLVDLPPVPDGRAWQSLAGLLGGAGGDAEGEREWAVRASGVLVRRLVRAGGGGGAGQWRPSGTALVVEGAGAWGAALARWLVRNGVRHLLLTVGSRRALAEVGMLEAEVRSLGGSATVVACDPTEAGALRGVLDQAPEGLPLTAVFATAGAASAAAVQAALTEAEEAALTAFVVFDEAEPALGGPADGRGTAAWGRALAARRAAQGRPGTAVTLGPWLAAGAEGAGGSGASWAEGVPAGLRLMPLAGVLAALRQALLRGETAVHLADVDWAAFAPGGAEHPPTRLFDELPEVAARAAAGPAGAEAVPGGPEGLLRQVVAATPEESERLVRRLVFSSAAAALGHASAEALDEDKDFIELGFTSLTTMELTAKLTESTGLELSAAVIFDHPAPASLASYLHAELVSAAATADL</sequence>
<dbReference type="Pfam" id="PF00550">
    <property type="entry name" value="PP-binding"/>
    <property type="match status" value="1"/>
</dbReference>
<dbReference type="InterPro" id="IPR032821">
    <property type="entry name" value="PKS_assoc"/>
</dbReference>
<dbReference type="Pfam" id="PF08659">
    <property type="entry name" value="KR"/>
    <property type="match status" value="1"/>
</dbReference>
<dbReference type="SUPFAM" id="SSF51735">
    <property type="entry name" value="NAD(P)-binding Rossmann-fold domains"/>
    <property type="match status" value="2"/>
</dbReference>
<comment type="cofactor">
    <cofactor evidence="1">
        <name>pantetheine 4'-phosphate</name>
        <dbReference type="ChEBI" id="CHEBI:47942"/>
    </cofactor>
</comment>
<reference evidence="10 11" key="1">
    <citation type="journal article" date="2014" name="Int. J. Syst. Evol. Microbiol.">
        <title>Streptomyces hoynatensis sp. nov., isolated from deep marine sediment.</title>
        <authorList>
            <person name="Veyisoglu A."/>
            <person name="Sahin N."/>
        </authorList>
    </citation>
    <scope>NUCLEOTIDE SEQUENCE [LARGE SCALE GENOMIC DNA]</scope>
    <source>
        <strain evidence="10 11">KCTC 29097</strain>
    </source>
</reference>
<dbReference type="CDD" id="cd00833">
    <property type="entry name" value="PKS"/>
    <property type="match status" value="1"/>
</dbReference>
<keyword evidence="5" id="KW-0045">Antibiotic biosynthesis</keyword>
<gene>
    <name evidence="10" type="ORF">D7294_28460</name>
</gene>
<evidence type="ECO:0000259" key="9">
    <source>
        <dbReference type="PROSITE" id="PS52004"/>
    </source>
</evidence>
<evidence type="ECO:0000256" key="6">
    <source>
        <dbReference type="ARBA" id="ARBA00023268"/>
    </source>
</evidence>
<dbReference type="GO" id="GO:0033068">
    <property type="term" value="P:macrolide biosynthetic process"/>
    <property type="evidence" value="ECO:0007669"/>
    <property type="project" value="UniProtKB-ARBA"/>
</dbReference>
<dbReference type="SMART" id="SM00823">
    <property type="entry name" value="PKS_PP"/>
    <property type="match status" value="1"/>
</dbReference>
<dbReference type="InterPro" id="IPR036736">
    <property type="entry name" value="ACP-like_sf"/>
</dbReference>
<dbReference type="SUPFAM" id="SSF53901">
    <property type="entry name" value="Thiolase-like"/>
    <property type="match status" value="1"/>
</dbReference>
<dbReference type="InterPro" id="IPR041618">
    <property type="entry name" value="PKS_DE"/>
</dbReference>
<dbReference type="InterPro" id="IPR001227">
    <property type="entry name" value="Ac_transferase_dom_sf"/>
</dbReference>
<evidence type="ECO:0000256" key="4">
    <source>
        <dbReference type="ARBA" id="ARBA00022679"/>
    </source>
</evidence>
<dbReference type="Proteomes" id="UP000272474">
    <property type="component" value="Unassembled WGS sequence"/>
</dbReference>
<dbReference type="PROSITE" id="PS52004">
    <property type="entry name" value="KS3_2"/>
    <property type="match status" value="1"/>
</dbReference>
<dbReference type="InterPro" id="IPR016036">
    <property type="entry name" value="Malonyl_transacylase_ACP-bd"/>
</dbReference>
<dbReference type="InterPro" id="IPR013968">
    <property type="entry name" value="PKS_KR"/>
</dbReference>
<dbReference type="Pfam" id="PF18369">
    <property type="entry name" value="PKS_DE"/>
    <property type="match status" value="1"/>
</dbReference>
<dbReference type="SUPFAM" id="SSF52151">
    <property type="entry name" value="FabD/lysophospholipase-like"/>
    <property type="match status" value="1"/>
</dbReference>
<dbReference type="SUPFAM" id="SSF55048">
    <property type="entry name" value="Probable ACP-binding domain of malonyl-CoA ACP transacylase"/>
    <property type="match status" value="1"/>
</dbReference>
<dbReference type="InterPro" id="IPR015083">
    <property type="entry name" value="NorB/c/GfsB-D-like_docking"/>
</dbReference>
<dbReference type="OrthoDB" id="9778690at2"/>
<dbReference type="Gene3D" id="3.40.50.11460">
    <property type="match status" value="1"/>
</dbReference>
<dbReference type="GO" id="GO:0004315">
    <property type="term" value="F:3-oxoacyl-[acyl-carrier-protein] synthase activity"/>
    <property type="evidence" value="ECO:0007669"/>
    <property type="project" value="InterPro"/>
</dbReference>
<evidence type="ECO:0000256" key="1">
    <source>
        <dbReference type="ARBA" id="ARBA00001957"/>
    </source>
</evidence>
<dbReference type="NCBIfam" id="NF045894">
    <property type="entry name" value="PKS_plus_SDR"/>
    <property type="match status" value="1"/>
</dbReference>
<evidence type="ECO:0000256" key="2">
    <source>
        <dbReference type="ARBA" id="ARBA00022450"/>
    </source>
</evidence>
<dbReference type="InterPro" id="IPR020806">
    <property type="entry name" value="PKS_PP-bd"/>
</dbReference>
<feature type="domain" description="Carrier" evidence="8">
    <location>
        <begin position="1466"/>
        <end position="1541"/>
    </location>
</feature>
<dbReference type="SMART" id="SM00825">
    <property type="entry name" value="PKS_KS"/>
    <property type="match status" value="1"/>
</dbReference>
<dbReference type="InterPro" id="IPR014031">
    <property type="entry name" value="Ketoacyl_synth_C"/>
</dbReference>
<dbReference type="InterPro" id="IPR018201">
    <property type="entry name" value="Ketoacyl_synth_AS"/>
</dbReference>
<comment type="caution">
    <text evidence="10">The sequence shown here is derived from an EMBL/GenBank/DDBJ whole genome shotgun (WGS) entry which is preliminary data.</text>
</comment>
<dbReference type="InterPro" id="IPR036291">
    <property type="entry name" value="NAD(P)-bd_dom_sf"/>
</dbReference>
<evidence type="ECO:0000256" key="3">
    <source>
        <dbReference type="ARBA" id="ARBA00022553"/>
    </source>
</evidence>
<evidence type="ECO:0000313" key="10">
    <source>
        <dbReference type="EMBL" id="RKN37302.1"/>
    </source>
</evidence>
<dbReference type="Pfam" id="PF16197">
    <property type="entry name" value="KAsynt_C_assoc"/>
    <property type="match status" value="1"/>
</dbReference>
<dbReference type="PANTHER" id="PTHR43775">
    <property type="entry name" value="FATTY ACID SYNTHASE"/>
    <property type="match status" value="1"/>
</dbReference>
<dbReference type="PROSITE" id="PS50075">
    <property type="entry name" value="CARRIER"/>
    <property type="match status" value="1"/>
</dbReference>
<dbReference type="PANTHER" id="PTHR43775:SF51">
    <property type="entry name" value="INACTIVE PHENOLPHTHIOCEROL SYNTHESIS POLYKETIDE SYNTHASE TYPE I PKS1-RELATED"/>
    <property type="match status" value="1"/>
</dbReference>
<keyword evidence="11" id="KW-1185">Reference proteome</keyword>
<dbReference type="SMART" id="SM00827">
    <property type="entry name" value="PKS_AT"/>
    <property type="match status" value="1"/>
</dbReference>
<dbReference type="Gene3D" id="1.10.1200.10">
    <property type="entry name" value="ACP-like"/>
    <property type="match status" value="1"/>
</dbReference>
<protein>
    <submittedName>
        <fullName evidence="10">Acyltransferase domain-containing protein</fullName>
    </submittedName>
</protein>
<dbReference type="Pfam" id="PF08990">
    <property type="entry name" value="Docking"/>
    <property type="match status" value="1"/>
</dbReference>
<keyword evidence="2" id="KW-0596">Phosphopantetheine</keyword>
<proteinExistence type="predicted"/>
<evidence type="ECO:0000313" key="11">
    <source>
        <dbReference type="Proteomes" id="UP000272474"/>
    </source>
</evidence>
<dbReference type="Pfam" id="PF02801">
    <property type="entry name" value="Ketoacyl-synt_C"/>
    <property type="match status" value="1"/>
</dbReference>
<feature type="domain" description="Ketosynthase family 3 (KS3)" evidence="9">
    <location>
        <begin position="39"/>
        <end position="465"/>
    </location>
</feature>
<dbReference type="SUPFAM" id="SSF47336">
    <property type="entry name" value="ACP-like"/>
    <property type="match status" value="1"/>
</dbReference>
<accession>A0A3A9YM51</accession>
<keyword evidence="7 10" id="KW-0012">Acyltransferase</keyword>
<dbReference type="Gene3D" id="3.40.47.10">
    <property type="match status" value="1"/>
</dbReference>
<dbReference type="PROSITE" id="PS00606">
    <property type="entry name" value="KS3_1"/>
    <property type="match status" value="1"/>
</dbReference>
<dbReference type="GO" id="GO:0006633">
    <property type="term" value="P:fatty acid biosynthetic process"/>
    <property type="evidence" value="ECO:0007669"/>
    <property type="project" value="InterPro"/>
</dbReference>
<keyword evidence="6" id="KW-0511">Multifunctional enzyme</keyword>
<evidence type="ECO:0000256" key="5">
    <source>
        <dbReference type="ARBA" id="ARBA00023194"/>
    </source>
</evidence>
<keyword evidence="4 10" id="KW-0808">Transferase</keyword>
<dbReference type="Gene3D" id="3.40.50.720">
    <property type="entry name" value="NAD(P)-binding Rossmann-like Domain"/>
    <property type="match status" value="2"/>
</dbReference>
<dbReference type="GO" id="GO:0031177">
    <property type="term" value="F:phosphopantetheine binding"/>
    <property type="evidence" value="ECO:0007669"/>
    <property type="project" value="InterPro"/>
</dbReference>
<dbReference type="SMART" id="SM01294">
    <property type="entry name" value="PKS_PP_betabranch"/>
    <property type="match status" value="1"/>
</dbReference>
<dbReference type="InterPro" id="IPR016035">
    <property type="entry name" value="Acyl_Trfase/lysoPLipase"/>
</dbReference>
<keyword evidence="3" id="KW-0597">Phosphoprotein</keyword>
<dbReference type="InterPro" id="IPR009081">
    <property type="entry name" value="PP-bd_ACP"/>
</dbReference>
<dbReference type="InterPro" id="IPR020841">
    <property type="entry name" value="PKS_Beta-ketoAc_synthase_dom"/>
</dbReference>
<dbReference type="Gene3D" id="3.30.70.3290">
    <property type="match status" value="1"/>
</dbReference>